<dbReference type="AlphaFoldDB" id="A0A8J7MA84"/>
<evidence type="ECO:0000313" key="3">
    <source>
        <dbReference type="Proteomes" id="UP000655420"/>
    </source>
</evidence>
<gene>
    <name evidence="2" type="ORF">H0I76_15660</name>
</gene>
<dbReference type="EMBL" id="JAEHHL010000009">
    <property type="protein sequence ID" value="MBK0400635.1"/>
    <property type="molecule type" value="Genomic_DNA"/>
</dbReference>
<name>A0A8J7MA84_9RHOB</name>
<feature type="region of interest" description="Disordered" evidence="1">
    <location>
        <begin position="102"/>
        <end position="128"/>
    </location>
</feature>
<dbReference type="RefSeq" id="WP_200611762.1">
    <property type="nucleotide sequence ID" value="NZ_JAEHHL010000009.1"/>
</dbReference>
<dbReference type="Pfam" id="PF07120">
    <property type="entry name" value="DUF1376"/>
    <property type="match status" value="1"/>
</dbReference>
<dbReference type="InterPro" id="IPR010781">
    <property type="entry name" value="DUF1376"/>
</dbReference>
<evidence type="ECO:0000313" key="2">
    <source>
        <dbReference type="EMBL" id="MBK0400635.1"/>
    </source>
</evidence>
<accession>A0A8J7MA84</accession>
<organism evidence="2 3">
    <name type="scientific">Thermohalobaculum xanthum</name>
    <dbReference type="NCBI Taxonomy" id="2753746"/>
    <lineage>
        <taxon>Bacteria</taxon>
        <taxon>Pseudomonadati</taxon>
        <taxon>Pseudomonadota</taxon>
        <taxon>Alphaproteobacteria</taxon>
        <taxon>Rhodobacterales</taxon>
        <taxon>Paracoccaceae</taxon>
        <taxon>Thermohalobaculum</taxon>
    </lineage>
</organism>
<comment type="caution">
    <text evidence="2">The sequence shown here is derived from an EMBL/GenBank/DDBJ whole genome shotgun (WGS) entry which is preliminary data.</text>
</comment>
<keyword evidence="3" id="KW-1185">Reference proteome</keyword>
<evidence type="ECO:0000256" key="1">
    <source>
        <dbReference type="SAM" id="MobiDB-lite"/>
    </source>
</evidence>
<feature type="compositionally biased region" description="Basic and acidic residues" evidence="1">
    <location>
        <begin position="114"/>
        <end position="128"/>
    </location>
</feature>
<dbReference type="Proteomes" id="UP000655420">
    <property type="component" value="Unassembled WGS sequence"/>
</dbReference>
<sequence length="128" mass="14622">MSAGDVFWFRYDPRDTAQATGRMTLAQKGAHHALLEIAWSRPSCSIPADDDWMRRRLGITADEFARDVRPVLDTLWTLEGDPPNADWVSDWLRGCRQEAAQRSHAARTSAMARHYPDKIHPLKPKEKP</sequence>
<proteinExistence type="predicted"/>
<reference evidence="2" key="1">
    <citation type="submission" date="2020-12" db="EMBL/GenBank/DDBJ databases">
        <title>Bacterial taxonomy.</title>
        <authorList>
            <person name="Pan X."/>
        </authorList>
    </citation>
    <scope>NUCLEOTIDE SEQUENCE</scope>
    <source>
        <strain evidence="2">M0105</strain>
    </source>
</reference>
<protein>
    <submittedName>
        <fullName evidence="2">DUF1376 domain-containing protein</fullName>
    </submittedName>
</protein>